<gene>
    <name evidence="2" type="ORF">SAMN05216490_4780</name>
</gene>
<dbReference type="EMBL" id="LT629740">
    <property type="protein sequence ID" value="SDT67302.1"/>
    <property type="molecule type" value="Genomic_DNA"/>
</dbReference>
<evidence type="ECO:0000313" key="3">
    <source>
        <dbReference type="Proteomes" id="UP000199679"/>
    </source>
</evidence>
<evidence type="ECO:0008006" key="4">
    <source>
        <dbReference type="Google" id="ProtNLM"/>
    </source>
</evidence>
<dbReference type="STRING" id="652787.SAMN05216490_4780"/>
<dbReference type="AlphaFoldDB" id="A0A1H2CAJ3"/>
<keyword evidence="1" id="KW-0472">Membrane</keyword>
<accession>A0A1H2CAJ3</accession>
<organism evidence="2 3">
    <name type="scientific">Mucilaginibacter mallensis</name>
    <dbReference type="NCBI Taxonomy" id="652787"/>
    <lineage>
        <taxon>Bacteria</taxon>
        <taxon>Pseudomonadati</taxon>
        <taxon>Bacteroidota</taxon>
        <taxon>Sphingobacteriia</taxon>
        <taxon>Sphingobacteriales</taxon>
        <taxon>Sphingobacteriaceae</taxon>
        <taxon>Mucilaginibacter</taxon>
    </lineage>
</organism>
<keyword evidence="1" id="KW-0812">Transmembrane</keyword>
<reference evidence="2 3" key="1">
    <citation type="submission" date="2016-10" db="EMBL/GenBank/DDBJ databases">
        <authorList>
            <person name="de Groot N.N."/>
        </authorList>
    </citation>
    <scope>NUCLEOTIDE SEQUENCE [LARGE SCALE GENOMIC DNA]</scope>
    <source>
        <strain evidence="2 3">MP1X4</strain>
    </source>
</reference>
<name>A0A1H2CAJ3_MUCMA</name>
<evidence type="ECO:0000256" key="1">
    <source>
        <dbReference type="SAM" id="Phobius"/>
    </source>
</evidence>
<evidence type="ECO:0000313" key="2">
    <source>
        <dbReference type="EMBL" id="SDT67302.1"/>
    </source>
</evidence>
<sequence>MTVSKFMIRPRVKASTIIEVLISMIIIMVVFGIAMIIYANVTKSGLSELEIRAGALLNETLQNDEKDDAVSSRIFNVDILRIEQQVKSYDADGSLLEIDLVAYDVNGEKMAEAHKIIPNRND</sequence>
<dbReference type="Proteomes" id="UP000199679">
    <property type="component" value="Chromosome I"/>
</dbReference>
<feature type="transmembrane region" description="Helical" evidence="1">
    <location>
        <begin position="20"/>
        <end position="39"/>
    </location>
</feature>
<keyword evidence="1" id="KW-1133">Transmembrane helix</keyword>
<proteinExistence type="predicted"/>
<protein>
    <recommendedName>
        <fullName evidence="4">Prepilin-type N-terminal cleavage/methylation domain-containing protein</fullName>
    </recommendedName>
</protein>
<keyword evidence="3" id="KW-1185">Reference proteome</keyword>